<proteinExistence type="predicted"/>
<evidence type="ECO:0000259" key="1">
    <source>
        <dbReference type="SMART" id="SM00470"/>
    </source>
</evidence>
<dbReference type="AlphaFoldDB" id="A0A3B1CE58"/>
<dbReference type="SMART" id="SM00470">
    <property type="entry name" value="ParB"/>
    <property type="match status" value="1"/>
</dbReference>
<evidence type="ECO:0000313" key="2">
    <source>
        <dbReference type="EMBL" id="VAX22228.1"/>
    </source>
</evidence>
<protein>
    <recommendedName>
        <fullName evidence="1">ParB-like N-terminal domain-containing protein</fullName>
    </recommendedName>
</protein>
<sequence length="323" mass="35578">MIPSGSKNVKLVELKLEDIVDDTRYSFSYPADHPALFESVKKTGVISPVWVAPSPVEGLFNLVSGFRRLTAARKLRIKAITALVFKDQLPFDLFLLGVEENAISRVFNQVELSFIVSSATENFGKSFDELVDVLFPILGLSKSRKIYNRLVDVARFGPVAHSLIVKLKMPLGSVSGLADLGADDREAICLWLTKNNFGLSKSVKLIETVLEISGIEKISTNAVIQDAEAQTPVDIEQSQRSVKLFDNIMNRRNPVLEQMQARFDSNVKDLNLPAGVTVIPPKNFEGRTLDFVIKAGGAKKAIDSASAISKTGKVKLSKLFDWI</sequence>
<dbReference type="InterPro" id="IPR003115">
    <property type="entry name" value="ParB_N"/>
</dbReference>
<dbReference type="Pfam" id="PF02195">
    <property type="entry name" value="ParB_N"/>
    <property type="match status" value="1"/>
</dbReference>
<feature type="domain" description="ParB-like N-terminal" evidence="1">
    <location>
        <begin position="12"/>
        <end position="102"/>
    </location>
</feature>
<name>A0A3B1CE58_9ZZZZ</name>
<gene>
    <name evidence="2" type="ORF">MNBD_NITROSPINAE04-2020</name>
</gene>
<dbReference type="SUPFAM" id="SSF110849">
    <property type="entry name" value="ParB/Sulfiredoxin"/>
    <property type="match status" value="1"/>
</dbReference>
<dbReference type="EMBL" id="UOGA01000219">
    <property type="protein sequence ID" value="VAX22228.1"/>
    <property type="molecule type" value="Genomic_DNA"/>
</dbReference>
<organism evidence="2">
    <name type="scientific">hydrothermal vent metagenome</name>
    <dbReference type="NCBI Taxonomy" id="652676"/>
    <lineage>
        <taxon>unclassified sequences</taxon>
        <taxon>metagenomes</taxon>
        <taxon>ecological metagenomes</taxon>
    </lineage>
</organism>
<accession>A0A3B1CE58</accession>
<dbReference type="InterPro" id="IPR036086">
    <property type="entry name" value="ParB/Sulfiredoxin_sf"/>
</dbReference>
<dbReference type="Gene3D" id="3.90.1530.30">
    <property type="match status" value="1"/>
</dbReference>
<reference evidence="2" key="1">
    <citation type="submission" date="2018-06" db="EMBL/GenBank/DDBJ databases">
        <authorList>
            <person name="Zhirakovskaya E."/>
        </authorList>
    </citation>
    <scope>NUCLEOTIDE SEQUENCE</scope>
</reference>